<evidence type="ECO:0000256" key="4">
    <source>
        <dbReference type="ARBA" id="ARBA00010662"/>
    </source>
</evidence>
<dbReference type="GO" id="GO:0017057">
    <property type="term" value="F:6-phosphogluconolactonase activity"/>
    <property type="evidence" value="ECO:0007669"/>
    <property type="project" value="UniProtKB-EC"/>
</dbReference>
<evidence type="ECO:0000256" key="5">
    <source>
        <dbReference type="ARBA" id="ARBA00022490"/>
    </source>
</evidence>
<dbReference type="GO" id="GO:0005975">
    <property type="term" value="P:carbohydrate metabolic process"/>
    <property type="evidence" value="ECO:0007669"/>
    <property type="project" value="InterPro"/>
</dbReference>
<comment type="pathway">
    <text evidence="3">Carbohydrate degradation; pentose phosphate pathway; D-ribulose 5-phosphate from D-glucose 6-phosphate (oxidative stage): step 2/3.</text>
</comment>
<dbReference type="Proteomes" id="UP000398389">
    <property type="component" value="Unassembled WGS sequence"/>
</dbReference>
<dbReference type="Gene3D" id="3.40.50.1360">
    <property type="match status" value="1"/>
</dbReference>
<dbReference type="GO" id="GO:0006098">
    <property type="term" value="P:pentose-phosphate shunt"/>
    <property type="evidence" value="ECO:0007669"/>
    <property type="project" value="InterPro"/>
</dbReference>
<dbReference type="OrthoDB" id="432544at2759"/>
<protein>
    <recommendedName>
        <fullName evidence="7">6-phosphogluconolactonase-like protein</fullName>
    </recommendedName>
</protein>
<gene>
    <name evidence="9" type="ORF">SAPINGB_P006042</name>
</gene>
<evidence type="ECO:0000313" key="10">
    <source>
        <dbReference type="Proteomes" id="UP000398389"/>
    </source>
</evidence>
<evidence type="ECO:0000256" key="1">
    <source>
        <dbReference type="ARBA" id="ARBA00000832"/>
    </source>
</evidence>
<organism evidence="9 10">
    <name type="scientific">Magnusiomyces paraingens</name>
    <dbReference type="NCBI Taxonomy" id="2606893"/>
    <lineage>
        <taxon>Eukaryota</taxon>
        <taxon>Fungi</taxon>
        <taxon>Dikarya</taxon>
        <taxon>Ascomycota</taxon>
        <taxon>Saccharomycotina</taxon>
        <taxon>Dipodascomycetes</taxon>
        <taxon>Dipodascales</taxon>
        <taxon>Dipodascaceae</taxon>
        <taxon>Magnusiomyces</taxon>
    </lineage>
</organism>
<keyword evidence="10" id="KW-1185">Reference proteome</keyword>
<dbReference type="FunFam" id="3.40.50.1360:FF:000005">
    <property type="entry name" value="6-phosphogluconolactonase"/>
    <property type="match status" value="1"/>
</dbReference>
<evidence type="ECO:0000259" key="8">
    <source>
        <dbReference type="Pfam" id="PF01182"/>
    </source>
</evidence>
<feature type="domain" description="Glucosamine/galactosamine-6-phosphate isomerase" evidence="8">
    <location>
        <begin position="13"/>
        <end position="249"/>
    </location>
</feature>
<dbReference type="PANTHER" id="PTHR11054:SF24">
    <property type="entry name" value="6-PHOSPHOGLUCONOLACTONASE 3-RELATED"/>
    <property type="match status" value="1"/>
</dbReference>
<evidence type="ECO:0000256" key="2">
    <source>
        <dbReference type="ARBA" id="ARBA00004496"/>
    </source>
</evidence>
<accession>A0A5E8C4Z8</accession>
<dbReference type="RefSeq" id="XP_031856647.1">
    <property type="nucleotide sequence ID" value="XM_032000756.1"/>
</dbReference>
<reference evidence="9 10" key="1">
    <citation type="submission" date="2019-09" db="EMBL/GenBank/DDBJ databases">
        <authorList>
            <person name="Brejova B."/>
        </authorList>
    </citation>
    <scope>NUCLEOTIDE SEQUENCE [LARGE SCALE GENOMIC DNA]</scope>
</reference>
<keyword evidence="6" id="KW-0378">Hydrolase</keyword>
<proteinExistence type="inferred from homology"/>
<dbReference type="InterPro" id="IPR006148">
    <property type="entry name" value="Glc/Gal-6P_isomerase"/>
</dbReference>
<dbReference type="AlphaFoldDB" id="A0A5E8C4Z8"/>
<keyword evidence="5" id="KW-0963">Cytoplasm</keyword>
<dbReference type="EMBL" id="CABVLU010000005">
    <property type="protein sequence ID" value="VVT58110.1"/>
    <property type="molecule type" value="Genomic_DNA"/>
</dbReference>
<dbReference type="CDD" id="cd01400">
    <property type="entry name" value="6PGL"/>
    <property type="match status" value="1"/>
</dbReference>
<dbReference type="InterPro" id="IPR037171">
    <property type="entry name" value="NagB/RpiA_transferase-like"/>
</dbReference>
<evidence type="ECO:0000256" key="3">
    <source>
        <dbReference type="ARBA" id="ARBA00004961"/>
    </source>
</evidence>
<dbReference type="InterPro" id="IPR039104">
    <property type="entry name" value="6PGL"/>
</dbReference>
<comment type="similarity">
    <text evidence="4 7">Belongs to the glucosamine/galactosamine-6-phosphate isomerase family. 6-phosphogluconolactonase subfamily.</text>
</comment>
<evidence type="ECO:0000256" key="6">
    <source>
        <dbReference type="ARBA" id="ARBA00022801"/>
    </source>
</evidence>
<dbReference type="Pfam" id="PF01182">
    <property type="entry name" value="Glucosamine_iso"/>
    <property type="match status" value="1"/>
</dbReference>
<evidence type="ECO:0000256" key="7">
    <source>
        <dbReference type="RuleBase" id="RU365095"/>
    </source>
</evidence>
<dbReference type="GO" id="GO:0005737">
    <property type="term" value="C:cytoplasm"/>
    <property type="evidence" value="ECO:0007669"/>
    <property type="project" value="UniProtKB-SubCell"/>
</dbReference>
<dbReference type="SUPFAM" id="SSF100950">
    <property type="entry name" value="NagB/RpiA/CoA transferase-like"/>
    <property type="match status" value="1"/>
</dbReference>
<sequence length="258" mass="27596">MTKVTVKSFPEKSPELATALADQIVAIQNAVFAKRPENRAFYVAVSGGSLVATLRKALLPRADIDWANWHIYFADERIVPLDDPDSNYGLLKKELLDHLPADHARPTVIPIDPTLESPAAVAEAYESVLRSNVPSTESSSSFPALDLVLLGCGPDGHTASLFPGHALLLASDTTQKAVDFLTDSPKPPPSRVTLTLPVLARTGAQVVFVAEGAAKGPVLKQILDDKSNVYDGTLPCAQVNAAADGRVTWYVSETAFKI</sequence>
<evidence type="ECO:0000313" key="9">
    <source>
        <dbReference type="EMBL" id="VVT58110.1"/>
    </source>
</evidence>
<comment type="catalytic activity">
    <reaction evidence="1">
        <text>6-phospho-D-glucono-1,5-lactone + H2O = 6-phospho-D-gluconate + H(+)</text>
        <dbReference type="Rhea" id="RHEA:12556"/>
        <dbReference type="ChEBI" id="CHEBI:15377"/>
        <dbReference type="ChEBI" id="CHEBI:15378"/>
        <dbReference type="ChEBI" id="CHEBI:57955"/>
        <dbReference type="ChEBI" id="CHEBI:58759"/>
        <dbReference type="EC" id="3.1.1.31"/>
    </reaction>
</comment>
<dbReference type="PANTHER" id="PTHR11054">
    <property type="entry name" value="6-PHOSPHOGLUCONOLACTONASE"/>
    <property type="match status" value="1"/>
</dbReference>
<dbReference type="NCBIfam" id="TIGR01198">
    <property type="entry name" value="pgl"/>
    <property type="match status" value="1"/>
</dbReference>
<dbReference type="InterPro" id="IPR005900">
    <property type="entry name" value="6-phosphogluconolactonase_DevB"/>
</dbReference>
<name>A0A5E8C4Z8_9ASCO</name>
<dbReference type="GeneID" id="43584856"/>
<comment type="subcellular location">
    <subcellularLocation>
        <location evidence="2">Cytoplasm</location>
    </subcellularLocation>
</comment>